<sequence>MDLLFLAVVTIVKFQSQLVLCGPAETSLAERAYGGNISAGGILMDLRNRVSRKSDMIAYYFTKPLQGSQFRKMLKQILNIDDALIDSSPQECVGNNKEEPTHAIQDVADESRPRQADSRPVNVVEDSDTESVNTSGKTFMVKNRSYADVVRNQKKVCARDHFLSKLKLVKAFYNVSILSVEYELVALGHYVKQRPSGVRQPLLGNSN</sequence>
<comment type="caution">
    <text evidence="3">The sequence shown here is derived from an EMBL/GenBank/DDBJ whole genome shotgun (WGS) entry which is preliminary data.</text>
</comment>
<dbReference type="Proteomes" id="UP000693970">
    <property type="component" value="Unassembled WGS sequence"/>
</dbReference>
<dbReference type="OrthoDB" id="374045at2759"/>
<organism evidence="3 4">
    <name type="scientific">Nitzschia inconspicua</name>
    <dbReference type="NCBI Taxonomy" id="303405"/>
    <lineage>
        <taxon>Eukaryota</taxon>
        <taxon>Sar</taxon>
        <taxon>Stramenopiles</taxon>
        <taxon>Ochrophyta</taxon>
        <taxon>Bacillariophyta</taxon>
        <taxon>Bacillariophyceae</taxon>
        <taxon>Bacillariophycidae</taxon>
        <taxon>Bacillariales</taxon>
        <taxon>Bacillariaceae</taxon>
        <taxon>Nitzschia</taxon>
    </lineage>
</organism>
<keyword evidence="4" id="KW-1185">Reference proteome</keyword>
<protein>
    <submittedName>
        <fullName evidence="3">Uncharacterized protein</fullName>
    </submittedName>
</protein>
<reference evidence="3" key="1">
    <citation type="journal article" date="2021" name="Sci. Rep.">
        <title>Diploid genomic architecture of Nitzschia inconspicua, an elite biomass production diatom.</title>
        <authorList>
            <person name="Oliver A."/>
            <person name="Podell S."/>
            <person name="Pinowska A."/>
            <person name="Traller J.C."/>
            <person name="Smith S.R."/>
            <person name="McClure R."/>
            <person name="Beliaev A."/>
            <person name="Bohutskyi P."/>
            <person name="Hill E.A."/>
            <person name="Rabines A."/>
            <person name="Zheng H."/>
            <person name="Allen L.Z."/>
            <person name="Kuo A."/>
            <person name="Grigoriev I.V."/>
            <person name="Allen A.E."/>
            <person name="Hazlebeck D."/>
            <person name="Allen E.E."/>
        </authorList>
    </citation>
    <scope>NUCLEOTIDE SEQUENCE</scope>
    <source>
        <strain evidence="3">Hildebrandi</strain>
    </source>
</reference>
<feature type="signal peptide" evidence="2">
    <location>
        <begin position="1"/>
        <end position="21"/>
    </location>
</feature>
<feature type="chain" id="PRO_5039891563" evidence="2">
    <location>
        <begin position="22"/>
        <end position="207"/>
    </location>
</feature>
<evidence type="ECO:0000256" key="2">
    <source>
        <dbReference type="SAM" id="SignalP"/>
    </source>
</evidence>
<evidence type="ECO:0000313" key="3">
    <source>
        <dbReference type="EMBL" id="KAG7368042.1"/>
    </source>
</evidence>
<reference evidence="3" key="2">
    <citation type="submission" date="2021-04" db="EMBL/GenBank/DDBJ databases">
        <authorList>
            <person name="Podell S."/>
        </authorList>
    </citation>
    <scope>NUCLEOTIDE SEQUENCE</scope>
    <source>
        <strain evidence="3">Hildebrandi</strain>
    </source>
</reference>
<proteinExistence type="predicted"/>
<dbReference type="EMBL" id="JAGRRH010000006">
    <property type="protein sequence ID" value="KAG7368042.1"/>
    <property type="molecule type" value="Genomic_DNA"/>
</dbReference>
<feature type="region of interest" description="Disordered" evidence="1">
    <location>
        <begin position="107"/>
        <end position="130"/>
    </location>
</feature>
<gene>
    <name evidence="3" type="ORF">IV203_030785</name>
</gene>
<dbReference type="AlphaFoldDB" id="A0A9K3LTS0"/>
<evidence type="ECO:0000313" key="4">
    <source>
        <dbReference type="Proteomes" id="UP000693970"/>
    </source>
</evidence>
<accession>A0A9K3LTS0</accession>
<name>A0A9K3LTS0_9STRA</name>
<evidence type="ECO:0000256" key="1">
    <source>
        <dbReference type="SAM" id="MobiDB-lite"/>
    </source>
</evidence>
<keyword evidence="2" id="KW-0732">Signal</keyword>